<feature type="compositionally biased region" description="Low complexity" evidence="8">
    <location>
        <begin position="375"/>
        <end position="396"/>
    </location>
</feature>
<feature type="domain" description="CCT" evidence="10">
    <location>
        <begin position="539"/>
        <end position="581"/>
    </location>
</feature>
<dbReference type="GO" id="GO:0009736">
    <property type="term" value="P:cytokinin-activated signaling pathway"/>
    <property type="evidence" value="ECO:0007669"/>
    <property type="project" value="InterPro"/>
</dbReference>
<evidence type="ECO:0000256" key="7">
    <source>
        <dbReference type="PROSITE-ProRule" id="PRU00357"/>
    </source>
</evidence>
<proteinExistence type="inferred from homology"/>
<sequence length="592" mass="65309">MPSVSGISLLSKIMSHKTCNTIPVIMMSSHDSMNIVFKCLSKGAVDFLVKPIRKNELKNLWQHVWRRCHSSSDSASESGIRTQKTLKVDNLEESDNSRGSNNDGKNSIGLNPMDGSDNGSGTQISCTKWVVEVDSPKPTLLWDQSADPPDSTFSQGIHLKLEASCKDWVSTAATECQEQQDERLLDRPLSSETLTTLSLQFLFLDNAEMGKDLEIGVPGIPDLEHDYPSEKLSTNLPGAKQDSKKDNRQLDKSLLELMSKEPIEEVTGQVADLMGSVANSNNVSEASKNISMVPEIKDKAISDAGNLTSVELSLKRLRGHGDTGFTTHENRNILRRCDLSAFSRYNTSSTASKPPTGKKVGQSEITPEAVKIESVNNFPSNSSSSPTNQQSNNNNNDMGSTTNKAFTRPADFVDKSASMSADKYSEVIFEKTDDPNQQFQVQHHHHHYHHYHHHVHNSQQKHLQSSEHRDVAQCGTLDELGRLGGSASESNHGSNGLDGSGYGVNVIGIDIESENGLPVKSGSSGKGNGSGAETNQFTREAALNKFRQKRKERCFEKKVRYQSRKMLAEQRPRIRGQFVRQTQQQISPDTDS</sequence>
<dbReference type="InterPro" id="IPR045279">
    <property type="entry name" value="ARR-like"/>
</dbReference>
<evidence type="ECO:0000313" key="11">
    <source>
        <dbReference type="EMBL" id="KAF6150564.1"/>
    </source>
</evidence>
<dbReference type="PANTHER" id="PTHR43874">
    <property type="entry name" value="TWO-COMPONENT RESPONSE REGULATOR"/>
    <property type="match status" value="1"/>
</dbReference>
<feature type="region of interest" description="Disordered" evidence="8">
    <location>
        <begin position="450"/>
        <end position="469"/>
    </location>
</feature>
<feature type="region of interest" description="Disordered" evidence="8">
    <location>
        <begin position="515"/>
        <end position="537"/>
    </location>
</feature>
<dbReference type="Proteomes" id="UP000541444">
    <property type="component" value="Unassembled WGS sequence"/>
</dbReference>
<gene>
    <name evidence="11" type="ORF">GIB67_030365</name>
</gene>
<evidence type="ECO:0000256" key="3">
    <source>
        <dbReference type="ARBA" id="ARBA00023012"/>
    </source>
</evidence>
<comment type="caution">
    <text evidence="6">Lacks conserved residue(s) required for the propagation of feature annotation.</text>
</comment>
<dbReference type="SUPFAM" id="SSF52172">
    <property type="entry name" value="CheY-like"/>
    <property type="match status" value="1"/>
</dbReference>
<dbReference type="AlphaFoldDB" id="A0A7J7M715"/>
<evidence type="ECO:0000313" key="12">
    <source>
        <dbReference type="Proteomes" id="UP000541444"/>
    </source>
</evidence>
<evidence type="ECO:0000256" key="5">
    <source>
        <dbReference type="ARBA" id="ARBA00023242"/>
    </source>
</evidence>
<keyword evidence="3" id="KW-0902">Two-component regulatory system</keyword>
<evidence type="ECO:0000256" key="2">
    <source>
        <dbReference type="ARBA" id="ARBA00010330"/>
    </source>
</evidence>
<feature type="domain" description="Response regulatory" evidence="9">
    <location>
        <begin position="1"/>
        <end position="65"/>
    </location>
</feature>
<feature type="compositionally biased region" description="Polar residues" evidence="8">
    <location>
        <begin position="97"/>
        <end position="109"/>
    </location>
</feature>
<dbReference type="EMBL" id="JACGCM010001734">
    <property type="protein sequence ID" value="KAF6150564.1"/>
    <property type="molecule type" value="Genomic_DNA"/>
</dbReference>
<dbReference type="Pfam" id="PF06203">
    <property type="entry name" value="CCT"/>
    <property type="match status" value="1"/>
</dbReference>
<comment type="similarity">
    <text evidence="2">Belongs to the ARR-like family.</text>
</comment>
<organism evidence="11 12">
    <name type="scientific">Kingdonia uniflora</name>
    <dbReference type="NCBI Taxonomy" id="39325"/>
    <lineage>
        <taxon>Eukaryota</taxon>
        <taxon>Viridiplantae</taxon>
        <taxon>Streptophyta</taxon>
        <taxon>Embryophyta</taxon>
        <taxon>Tracheophyta</taxon>
        <taxon>Spermatophyta</taxon>
        <taxon>Magnoliopsida</taxon>
        <taxon>Ranunculales</taxon>
        <taxon>Circaeasteraceae</taxon>
        <taxon>Kingdonia</taxon>
    </lineage>
</organism>
<dbReference type="InterPro" id="IPR001789">
    <property type="entry name" value="Sig_transdc_resp-reg_receiver"/>
</dbReference>
<feature type="region of interest" description="Disordered" evidence="8">
    <location>
        <begin position="226"/>
        <end position="247"/>
    </location>
</feature>
<dbReference type="GO" id="GO:0048511">
    <property type="term" value="P:rhythmic process"/>
    <property type="evidence" value="ECO:0007669"/>
    <property type="project" value="UniProtKB-KW"/>
</dbReference>
<reference evidence="11 12" key="1">
    <citation type="journal article" date="2020" name="IScience">
        <title>Genome Sequencing of the Endangered Kingdonia uniflora (Circaeasteraceae, Ranunculales) Reveals Potential Mechanisms of Evolutionary Specialization.</title>
        <authorList>
            <person name="Sun Y."/>
            <person name="Deng T."/>
            <person name="Zhang A."/>
            <person name="Moore M.J."/>
            <person name="Landis J.B."/>
            <person name="Lin N."/>
            <person name="Zhang H."/>
            <person name="Zhang X."/>
            <person name="Huang J."/>
            <person name="Zhang X."/>
            <person name="Sun H."/>
            <person name="Wang H."/>
        </authorList>
    </citation>
    <scope>NUCLEOTIDE SEQUENCE [LARGE SCALE GENOMIC DNA]</scope>
    <source>
        <strain evidence="11">TB1705</strain>
        <tissue evidence="11">Leaf</tissue>
    </source>
</reference>
<feature type="region of interest" description="Disordered" evidence="8">
    <location>
        <begin position="72"/>
        <end position="121"/>
    </location>
</feature>
<name>A0A7J7M715_9MAGN</name>
<keyword evidence="5 7" id="KW-0539">Nucleus</keyword>
<dbReference type="Gene3D" id="3.40.50.2300">
    <property type="match status" value="1"/>
</dbReference>
<feature type="region of interest" description="Disordered" evidence="8">
    <location>
        <begin position="375"/>
        <end position="405"/>
    </location>
</feature>
<comment type="subcellular location">
    <subcellularLocation>
        <location evidence="1 7">Nucleus</location>
    </subcellularLocation>
</comment>
<protein>
    <recommendedName>
        <fullName evidence="13">Pseudo-response regulator 7</fullName>
    </recommendedName>
</protein>
<dbReference type="InterPro" id="IPR011006">
    <property type="entry name" value="CheY-like_superfamily"/>
</dbReference>
<comment type="caution">
    <text evidence="11">The sequence shown here is derived from an EMBL/GenBank/DDBJ whole genome shotgun (WGS) entry which is preliminary data.</text>
</comment>
<dbReference type="OrthoDB" id="60033at2759"/>
<dbReference type="Pfam" id="PF00072">
    <property type="entry name" value="Response_reg"/>
    <property type="match status" value="1"/>
</dbReference>
<evidence type="ECO:0000259" key="10">
    <source>
        <dbReference type="PROSITE" id="PS51017"/>
    </source>
</evidence>
<evidence type="ECO:0000256" key="8">
    <source>
        <dbReference type="SAM" id="MobiDB-lite"/>
    </source>
</evidence>
<evidence type="ECO:0000256" key="1">
    <source>
        <dbReference type="ARBA" id="ARBA00004123"/>
    </source>
</evidence>
<keyword evidence="12" id="KW-1185">Reference proteome</keyword>
<evidence type="ECO:0000256" key="4">
    <source>
        <dbReference type="ARBA" id="ARBA00023108"/>
    </source>
</evidence>
<keyword evidence="4" id="KW-0090">Biological rhythms</keyword>
<dbReference type="PANTHER" id="PTHR43874:SF125">
    <property type="entry name" value="TWO-COMPONENT RESPONSE REGULATOR-LIKE APRR7"/>
    <property type="match status" value="1"/>
</dbReference>
<accession>A0A7J7M715</accession>
<dbReference type="PROSITE" id="PS51017">
    <property type="entry name" value="CCT"/>
    <property type="match status" value="1"/>
</dbReference>
<feature type="compositionally biased region" description="Polar residues" evidence="8">
    <location>
        <begin position="72"/>
        <end position="85"/>
    </location>
</feature>
<evidence type="ECO:0000256" key="6">
    <source>
        <dbReference type="PROSITE-ProRule" id="PRU00169"/>
    </source>
</evidence>
<dbReference type="InterPro" id="IPR010402">
    <property type="entry name" value="CCT_domain"/>
</dbReference>
<dbReference type="GO" id="GO:0005634">
    <property type="term" value="C:nucleus"/>
    <property type="evidence" value="ECO:0007669"/>
    <property type="project" value="UniProtKB-SubCell"/>
</dbReference>
<evidence type="ECO:0008006" key="13">
    <source>
        <dbReference type="Google" id="ProtNLM"/>
    </source>
</evidence>
<dbReference type="GO" id="GO:0000160">
    <property type="term" value="P:phosphorelay signal transduction system"/>
    <property type="evidence" value="ECO:0007669"/>
    <property type="project" value="UniProtKB-KW"/>
</dbReference>
<evidence type="ECO:0000259" key="9">
    <source>
        <dbReference type="PROSITE" id="PS50110"/>
    </source>
</evidence>
<dbReference type="PROSITE" id="PS50110">
    <property type="entry name" value="RESPONSE_REGULATORY"/>
    <property type="match status" value="1"/>
</dbReference>